<name>G3N9Y9_GASAC</name>
<evidence type="ECO:0000313" key="2">
    <source>
        <dbReference type="Ensembl" id="ENSGACP00000002131.1"/>
    </source>
</evidence>
<feature type="region of interest" description="Disordered" evidence="1">
    <location>
        <begin position="47"/>
        <end position="67"/>
    </location>
</feature>
<dbReference type="Ensembl" id="ENSGACT00000002136.1">
    <property type="protein sequence ID" value="ENSGACP00000002131.1"/>
    <property type="gene ID" value="ENSGACG00000001633.1"/>
</dbReference>
<dbReference type="AlphaFoldDB" id="G3N9Y9"/>
<sequence>MFLDGPGGGTNLSTAHAALSDRLKTYFYAGFSQDIQSCELVGLVKEVEVEDEEEEEEEEEEEGGDPPVELNLHLLLLNLLRLIFTKSLFFSGLLTIRAVLS</sequence>
<dbReference type="Bgee" id="ENSGACG00000001633">
    <property type="expression patterns" value="Expressed in pharyngeal gill and 7 other cell types or tissues"/>
</dbReference>
<reference evidence="2" key="1">
    <citation type="submission" date="2006-01" db="EMBL/GenBank/DDBJ databases">
        <authorList>
            <person name="Lindblad-Toh K."/>
            <person name="Mauceli E."/>
            <person name="Grabherr M."/>
            <person name="Chang J.L."/>
            <person name="Lander E.S."/>
        </authorList>
    </citation>
    <scope>NUCLEOTIDE SEQUENCE [LARGE SCALE GENOMIC DNA]</scope>
</reference>
<protein>
    <submittedName>
        <fullName evidence="2">Uncharacterized protein</fullName>
    </submittedName>
</protein>
<accession>G3N9Y9</accession>
<proteinExistence type="predicted"/>
<dbReference type="STRING" id="69293.ENSGACP00000002131"/>
<evidence type="ECO:0000256" key="1">
    <source>
        <dbReference type="SAM" id="MobiDB-lite"/>
    </source>
</evidence>
<reference evidence="2" key="2">
    <citation type="submission" date="2024-04" db="UniProtKB">
        <authorList>
            <consortium name="Ensembl"/>
        </authorList>
    </citation>
    <scope>IDENTIFICATION</scope>
</reference>
<dbReference type="InParanoid" id="G3N9Y9"/>
<feature type="compositionally biased region" description="Acidic residues" evidence="1">
    <location>
        <begin position="48"/>
        <end position="64"/>
    </location>
</feature>
<organism evidence="2">
    <name type="scientific">Gasterosteus aculeatus</name>
    <name type="common">Three-spined stickleback</name>
    <dbReference type="NCBI Taxonomy" id="69293"/>
    <lineage>
        <taxon>Eukaryota</taxon>
        <taxon>Metazoa</taxon>
        <taxon>Chordata</taxon>
        <taxon>Craniata</taxon>
        <taxon>Vertebrata</taxon>
        <taxon>Euteleostomi</taxon>
        <taxon>Actinopterygii</taxon>
        <taxon>Neopterygii</taxon>
        <taxon>Teleostei</taxon>
        <taxon>Neoteleostei</taxon>
        <taxon>Acanthomorphata</taxon>
        <taxon>Eupercaria</taxon>
        <taxon>Perciformes</taxon>
        <taxon>Cottioidei</taxon>
        <taxon>Gasterosteales</taxon>
        <taxon>Gasterosteidae</taxon>
        <taxon>Gasterosteus</taxon>
    </lineage>
</organism>